<evidence type="ECO:0000256" key="5">
    <source>
        <dbReference type="ARBA" id="ARBA00023242"/>
    </source>
</evidence>
<feature type="region of interest" description="Disordered" evidence="6">
    <location>
        <begin position="525"/>
        <end position="544"/>
    </location>
</feature>
<accession>A0A835ISG8</accession>
<evidence type="ECO:0000256" key="1">
    <source>
        <dbReference type="ARBA" id="ARBA00004123"/>
    </source>
</evidence>
<evidence type="ECO:0000256" key="3">
    <source>
        <dbReference type="ARBA" id="ARBA00022771"/>
    </source>
</evidence>
<dbReference type="Proteomes" id="UP000631114">
    <property type="component" value="Unassembled WGS sequence"/>
</dbReference>
<reference evidence="10 11" key="1">
    <citation type="submission" date="2020-10" db="EMBL/GenBank/DDBJ databases">
        <title>The Coptis chinensis genome and diversification of protoberbering-type alkaloids.</title>
        <authorList>
            <person name="Wang B."/>
            <person name="Shu S."/>
            <person name="Song C."/>
            <person name="Liu Y."/>
        </authorList>
    </citation>
    <scope>NUCLEOTIDE SEQUENCE [LARGE SCALE GENOMIC DNA]</scope>
    <source>
        <strain evidence="10">HL-2020</strain>
        <tissue evidence="10">Leaf</tissue>
    </source>
</reference>
<protein>
    <submittedName>
        <fullName evidence="10">Uncharacterized protein</fullName>
    </submittedName>
</protein>
<keyword evidence="3" id="KW-0863">Zinc-finger</keyword>
<dbReference type="InterPro" id="IPR013083">
    <property type="entry name" value="Znf_RING/FYVE/PHD"/>
</dbReference>
<dbReference type="PANTHER" id="PTHR46309:SF5">
    <property type="entry name" value="GNAT FAMILY ACETYLTRANSFERASE"/>
    <property type="match status" value="1"/>
</dbReference>
<name>A0A835ISG8_9MAGN</name>
<evidence type="ECO:0000259" key="9">
    <source>
        <dbReference type="Pfam" id="PF23209"/>
    </source>
</evidence>
<feature type="domain" description="PHD-type" evidence="7">
    <location>
        <begin position="237"/>
        <end position="266"/>
    </location>
</feature>
<feature type="domain" description="Tify" evidence="8">
    <location>
        <begin position="157"/>
        <end position="206"/>
    </location>
</feature>
<dbReference type="InterPro" id="IPR056511">
    <property type="entry name" value="IDM1_C"/>
</dbReference>
<dbReference type="SUPFAM" id="SSF57903">
    <property type="entry name" value="FYVE/PHD zinc finger"/>
    <property type="match status" value="1"/>
</dbReference>
<dbReference type="Pfam" id="PF00628">
    <property type="entry name" value="PHD"/>
    <property type="match status" value="1"/>
</dbReference>
<evidence type="ECO:0000256" key="4">
    <source>
        <dbReference type="ARBA" id="ARBA00022833"/>
    </source>
</evidence>
<dbReference type="AlphaFoldDB" id="A0A835ISG8"/>
<comment type="caution">
    <text evidence="10">The sequence shown here is derived from an EMBL/GenBank/DDBJ whole genome shotgun (WGS) entry which is preliminary data.</text>
</comment>
<evidence type="ECO:0000259" key="7">
    <source>
        <dbReference type="Pfam" id="PF00628"/>
    </source>
</evidence>
<keyword evidence="11" id="KW-1185">Reference proteome</keyword>
<gene>
    <name evidence="10" type="ORF">IFM89_009183</name>
</gene>
<dbReference type="OrthoDB" id="429143at2759"/>
<dbReference type="Gene3D" id="3.30.40.10">
    <property type="entry name" value="Zinc/RING finger domain, C3HC4 (zinc finger)"/>
    <property type="match status" value="1"/>
</dbReference>
<organism evidence="10 11">
    <name type="scientific">Coptis chinensis</name>
    <dbReference type="NCBI Taxonomy" id="261450"/>
    <lineage>
        <taxon>Eukaryota</taxon>
        <taxon>Viridiplantae</taxon>
        <taxon>Streptophyta</taxon>
        <taxon>Embryophyta</taxon>
        <taxon>Tracheophyta</taxon>
        <taxon>Spermatophyta</taxon>
        <taxon>Magnoliopsida</taxon>
        <taxon>Ranunculales</taxon>
        <taxon>Ranunculaceae</taxon>
        <taxon>Coptidoideae</taxon>
        <taxon>Coptis</taxon>
    </lineage>
</organism>
<dbReference type="Pfam" id="PF23209">
    <property type="entry name" value="IDM1_C"/>
    <property type="match status" value="1"/>
</dbReference>
<dbReference type="GO" id="GO:0003714">
    <property type="term" value="F:transcription corepressor activity"/>
    <property type="evidence" value="ECO:0007669"/>
    <property type="project" value="InterPro"/>
</dbReference>
<sequence>MVISGMRTGKNKSNGVISVGSSSGTSNSLPTQSRHHSQLDRNNFVTMRSGREIIRQVGADTVLRNGENGSLSRKRHWQQKPSIFLNNRPRKIPKIAIKGRRRDTLSSRSYREDEEEVSEAFSGKRSILFWLIDSGMVPLDARVCYANMSCTATLMEGKVTKDGLLCKCCNSVVTVSEFEAHAGSKLNDPYRNIFLETGINLLNCQIGAWNRQDESARCSYRIIESHENDSDENDDTCGTCGDGGELICCDGCPSTYHQSCMDIEFISSVTENSMSELLVLKVIPFAGGIALELLITHLTNIFFFFSQLFKELKNLIGLNRALGGGYSWSLNQRLDQNPNETIYRQTKRVTCNSKLAAALKVMEECFDPITDPRSGVDMIQSVVFNIGSNLNRLNYTGFYTAILERRDEIIAVASIRIHGARLAEMPFVGTRNIYRRQGMCRLLVLAIESTLHFLGVEKLIIPSIEERVDKWINGYGFQPIEEALRQEMRSMNLLTFPETIMLQKNLMPRCQEEIRKANADLGHKPAPFDLNLLPPDSTQEDDMA</sequence>
<feature type="compositionally biased region" description="Low complexity" evidence="6">
    <location>
        <begin position="13"/>
        <end position="28"/>
    </location>
</feature>
<feature type="domain" description="Increased DNA methylation 1 C-terminal" evidence="9">
    <location>
        <begin position="366"/>
        <end position="505"/>
    </location>
</feature>
<dbReference type="GO" id="GO:0008270">
    <property type="term" value="F:zinc ion binding"/>
    <property type="evidence" value="ECO:0007669"/>
    <property type="project" value="UniProtKB-KW"/>
</dbReference>
<dbReference type="InterPro" id="IPR019787">
    <property type="entry name" value="Znf_PHD-finger"/>
</dbReference>
<dbReference type="SUPFAM" id="SSF55729">
    <property type="entry name" value="Acyl-CoA N-acyltransferases (Nat)"/>
    <property type="match status" value="1"/>
</dbReference>
<feature type="region of interest" description="Disordered" evidence="6">
    <location>
        <begin position="1"/>
        <end position="38"/>
    </location>
</feature>
<evidence type="ECO:0000259" key="8">
    <source>
        <dbReference type="Pfam" id="PF16135"/>
    </source>
</evidence>
<dbReference type="InterPro" id="IPR011011">
    <property type="entry name" value="Znf_FYVE_PHD"/>
</dbReference>
<dbReference type="Pfam" id="PF16135">
    <property type="entry name" value="TDBD"/>
    <property type="match status" value="1"/>
</dbReference>
<keyword evidence="2" id="KW-0479">Metal-binding</keyword>
<evidence type="ECO:0000313" key="11">
    <source>
        <dbReference type="Proteomes" id="UP000631114"/>
    </source>
</evidence>
<evidence type="ECO:0000256" key="2">
    <source>
        <dbReference type="ARBA" id="ARBA00022723"/>
    </source>
</evidence>
<keyword evidence="4" id="KW-0862">Zinc</keyword>
<evidence type="ECO:0000256" key="6">
    <source>
        <dbReference type="SAM" id="MobiDB-lite"/>
    </source>
</evidence>
<proteinExistence type="predicted"/>
<dbReference type="InterPro" id="IPR032308">
    <property type="entry name" value="TDBD"/>
</dbReference>
<dbReference type="GO" id="GO:0005634">
    <property type="term" value="C:nucleus"/>
    <property type="evidence" value="ECO:0007669"/>
    <property type="project" value="UniProtKB-SubCell"/>
</dbReference>
<comment type="subcellular location">
    <subcellularLocation>
        <location evidence="1">Nucleus</location>
    </subcellularLocation>
</comment>
<dbReference type="InterPro" id="IPR042163">
    <property type="entry name" value="PHF12"/>
</dbReference>
<dbReference type="EMBL" id="JADFTS010000001">
    <property type="protein sequence ID" value="KAF9624275.1"/>
    <property type="molecule type" value="Genomic_DNA"/>
</dbReference>
<dbReference type="GO" id="GO:0006357">
    <property type="term" value="P:regulation of transcription by RNA polymerase II"/>
    <property type="evidence" value="ECO:0007669"/>
    <property type="project" value="TreeGrafter"/>
</dbReference>
<evidence type="ECO:0000313" key="10">
    <source>
        <dbReference type="EMBL" id="KAF9624275.1"/>
    </source>
</evidence>
<dbReference type="PANTHER" id="PTHR46309">
    <property type="entry name" value="PHD FINGER PROTEIN 12"/>
    <property type="match status" value="1"/>
</dbReference>
<dbReference type="InterPro" id="IPR016181">
    <property type="entry name" value="Acyl_CoA_acyltransferase"/>
</dbReference>
<keyword evidence="5" id="KW-0539">Nucleus</keyword>